<proteinExistence type="predicted"/>
<gene>
    <name evidence="1" type="ORF">BpHYR1_018499</name>
</gene>
<dbReference type="Proteomes" id="UP000276133">
    <property type="component" value="Unassembled WGS sequence"/>
</dbReference>
<dbReference type="AlphaFoldDB" id="A0A3M7R0S2"/>
<accession>A0A3M7R0S2</accession>
<name>A0A3M7R0S2_BRAPC</name>
<sequence length="102" mass="11107">MYSKKLALIAVGAVMLEAVKNRLKRSSHNNQRGPNEFRSFLRAVCSAGLFCKSCFLLLTAGAGDCAVRFIAADRASVMGAPEQRLLRSLVISNITTIKAFED</sequence>
<protein>
    <submittedName>
        <fullName evidence="1">Uncharacterized protein</fullName>
    </submittedName>
</protein>
<evidence type="ECO:0000313" key="1">
    <source>
        <dbReference type="EMBL" id="RNA16868.1"/>
    </source>
</evidence>
<organism evidence="1 2">
    <name type="scientific">Brachionus plicatilis</name>
    <name type="common">Marine rotifer</name>
    <name type="synonym">Brachionus muelleri</name>
    <dbReference type="NCBI Taxonomy" id="10195"/>
    <lineage>
        <taxon>Eukaryota</taxon>
        <taxon>Metazoa</taxon>
        <taxon>Spiralia</taxon>
        <taxon>Gnathifera</taxon>
        <taxon>Rotifera</taxon>
        <taxon>Eurotatoria</taxon>
        <taxon>Monogononta</taxon>
        <taxon>Pseudotrocha</taxon>
        <taxon>Ploima</taxon>
        <taxon>Brachionidae</taxon>
        <taxon>Brachionus</taxon>
    </lineage>
</organism>
<evidence type="ECO:0000313" key="2">
    <source>
        <dbReference type="Proteomes" id="UP000276133"/>
    </source>
</evidence>
<keyword evidence="2" id="KW-1185">Reference proteome</keyword>
<reference evidence="1 2" key="1">
    <citation type="journal article" date="2018" name="Sci. Rep.">
        <title>Genomic signatures of local adaptation to the degree of environmental predictability in rotifers.</title>
        <authorList>
            <person name="Franch-Gras L."/>
            <person name="Hahn C."/>
            <person name="Garcia-Roger E.M."/>
            <person name="Carmona M.J."/>
            <person name="Serra M."/>
            <person name="Gomez A."/>
        </authorList>
    </citation>
    <scope>NUCLEOTIDE SEQUENCE [LARGE SCALE GENOMIC DNA]</scope>
    <source>
        <strain evidence="1">HYR1</strain>
    </source>
</reference>
<dbReference type="EMBL" id="REGN01004601">
    <property type="protein sequence ID" value="RNA16868.1"/>
    <property type="molecule type" value="Genomic_DNA"/>
</dbReference>
<comment type="caution">
    <text evidence="1">The sequence shown here is derived from an EMBL/GenBank/DDBJ whole genome shotgun (WGS) entry which is preliminary data.</text>
</comment>